<sequence length="495" mass="54875">MKKIHSLARTSPEEQGVSSDAVLAFLQAAEREKLGLHGFMLLRHGAVIAEGWWEPYASHRPHMLFSLTKSFTSTAVGFGVDEGLLSVDDSVVSFFPEAVPDKVDGRLAAMRVKDLLTMSVGHAKPIMGSEWRQTSGDWAGYFLEKPMDHEPGTKFMYNSGATYMLSAIMQRVTGQRLLDYLRPRLFAPLGIEAAAWDTCPSGVNTGGWGLSLTTEDLARFGLLYLQRGVWNGKRILSEQWIDEATSRQIDSGDKGQSDSQMGYGYQFWRGRHGTYRADGAFGQFCIVMPEQKAVIAIYGGLQKMQAVLDLLWTHLLPDMRRDTLPKDDVGHRRLADKLKSLQLANKNGTAKSAESAASIASINGLRYQMEENADHVSEIAFNFDDNGCTFTLTDHRGEHAVRCGIGAWVEGSTSMTGNELHHQYQPARMKVAACGVWEDESTFAMMWCFAETPFIDRVICLFSGSAVSLKRSVNVNSTAMERPEIYGTAVIGEER</sequence>
<dbReference type="InterPro" id="IPR001466">
    <property type="entry name" value="Beta-lactam-related"/>
</dbReference>
<proteinExistence type="predicted"/>
<dbReference type="OrthoDB" id="9773047at2"/>
<dbReference type="InterPro" id="IPR050789">
    <property type="entry name" value="Diverse_Enzym_Activities"/>
</dbReference>
<feature type="domain" description="Beta-lactamase-related" evidence="1">
    <location>
        <begin position="39"/>
        <end position="298"/>
    </location>
</feature>
<dbReference type="Proteomes" id="UP000293142">
    <property type="component" value="Unassembled WGS sequence"/>
</dbReference>
<evidence type="ECO:0000313" key="3">
    <source>
        <dbReference type="Proteomes" id="UP000293142"/>
    </source>
</evidence>
<dbReference type="Gene3D" id="3.40.710.10">
    <property type="entry name" value="DD-peptidase/beta-lactamase superfamily"/>
    <property type="match status" value="1"/>
</dbReference>
<gene>
    <name evidence="2" type="ORF">EYB31_20585</name>
</gene>
<dbReference type="PANTHER" id="PTHR43283:SF7">
    <property type="entry name" value="BETA-LACTAMASE-RELATED DOMAIN-CONTAINING PROTEIN"/>
    <property type="match status" value="1"/>
</dbReference>
<dbReference type="SUPFAM" id="SSF56601">
    <property type="entry name" value="beta-lactamase/transpeptidase-like"/>
    <property type="match status" value="1"/>
</dbReference>
<dbReference type="InterPro" id="IPR012338">
    <property type="entry name" value="Beta-lactam/transpept-like"/>
</dbReference>
<dbReference type="Pfam" id="PF00144">
    <property type="entry name" value="Beta-lactamase"/>
    <property type="match status" value="1"/>
</dbReference>
<dbReference type="EMBL" id="SIRE01000014">
    <property type="protein sequence ID" value="TBL76384.1"/>
    <property type="molecule type" value="Genomic_DNA"/>
</dbReference>
<evidence type="ECO:0000313" key="2">
    <source>
        <dbReference type="EMBL" id="TBL76384.1"/>
    </source>
</evidence>
<evidence type="ECO:0000259" key="1">
    <source>
        <dbReference type="Pfam" id="PF00144"/>
    </source>
</evidence>
<dbReference type="AlphaFoldDB" id="A0A4Q9DND8"/>
<dbReference type="PANTHER" id="PTHR43283">
    <property type="entry name" value="BETA-LACTAMASE-RELATED"/>
    <property type="match status" value="1"/>
</dbReference>
<dbReference type="RefSeq" id="WP_131015291.1">
    <property type="nucleotide sequence ID" value="NZ_SIRE01000014.1"/>
</dbReference>
<keyword evidence="2" id="KW-0378">Hydrolase</keyword>
<dbReference type="GO" id="GO:0016787">
    <property type="term" value="F:hydrolase activity"/>
    <property type="evidence" value="ECO:0007669"/>
    <property type="project" value="UniProtKB-KW"/>
</dbReference>
<name>A0A4Q9DND8_9BACL</name>
<comment type="caution">
    <text evidence="2">The sequence shown here is derived from an EMBL/GenBank/DDBJ whole genome shotgun (WGS) entry which is preliminary data.</text>
</comment>
<reference evidence="2 3" key="1">
    <citation type="submission" date="2019-02" db="EMBL/GenBank/DDBJ databases">
        <title>Paenibacillus sp. nov., isolated from surface-sterilized tissue of Thalictrum simplex L.</title>
        <authorList>
            <person name="Tuo L."/>
        </authorList>
    </citation>
    <scope>NUCLEOTIDE SEQUENCE [LARGE SCALE GENOMIC DNA]</scope>
    <source>
        <strain evidence="2 3">N2SHLJ1</strain>
    </source>
</reference>
<keyword evidence="3" id="KW-1185">Reference proteome</keyword>
<accession>A0A4Q9DND8</accession>
<organism evidence="2 3">
    <name type="scientific">Paenibacillus thalictri</name>
    <dbReference type="NCBI Taxonomy" id="2527873"/>
    <lineage>
        <taxon>Bacteria</taxon>
        <taxon>Bacillati</taxon>
        <taxon>Bacillota</taxon>
        <taxon>Bacilli</taxon>
        <taxon>Bacillales</taxon>
        <taxon>Paenibacillaceae</taxon>
        <taxon>Paenibacillus</taxon>
    </lineage>
</organism>
<protein>
    <submittedName>
        <fullName evidence="2">Class C beta-lactamase-related serine hydrolase</fullName>
    </submittedName>
</protein>